<keyword evidence="1" id="KW-1133">Transmembrane helix</keyword>
<sequence length="115" mass="11974">MPIASLAVTALLGLTGVAARALLQRHRTGESGMRWPSGTRHWCAWLVSVGGILLAGIAAPLAELGGLRSLPVLDHSVLRMARAALAALSTGVVFACQQAMGASWRLHPTRVSTPS</sequence>
<feature type="transmembrane region" description="Helical" evidence="1">
    <location>
        <begin position="43"/>
        <end position="62"/>
    </location>
</feature>
<dbReference type="RefSeq" id="WP_382038579.1">
    <property type="nucleotide sequence ID" value="NZ_JBHSKJ010000004.1"/>
</dbReference>
<proteinExistence type="predicted"/>
<evidence type="ECO:0000313" key="2">
    <source>
        <dbReference type="EMBL" id="MFC5144612.1"/>
    </source>
</evidence>
<keyword evidence="1" id="KW-0472">Membrane</keyword>
<evidence type="ECO:0000256" key="1">
    <source>
        <dbReference type="SAM" id="Phobius"/>
    </source>
</evidence>
<evidence type="ECO:0000313" key="3">
    <source>
        <dbReference type="Proteomes" id="UP001596222"/>
    </source>
</evidence>
<accession>A0ABV9ZTY6</accession>
<organism evidence="2 3">
    <name type="scientific">Streptomyces aureoversilis</name>
    <dbReference type="NCBI Taxonomy" id="67277"/>
    <lineage>
        <taxon>Bacteria</taxon>
        <taxon>Bacillati</taxon>
        <taxon>Actinomycetota</taxon>
        <taxon>Actinomycetes</taxon>
        <taxon>Kitasatosporales</taxon>
        <taxon>Streptomycetaceae</taxon>
        <taxon>Streptomyces</taxon>
    </lineage>
</organism>
<dbReference type="EMBL" id="JBHSKJ010000004">
    <property type="protein sequence ID" value="MFC5144612.1"/>
    <property type="molecule type" value="Genomic_DNA"/>
</dbReference>
<dbReference type="Proteomes" id="UP001596222">
    <property type="component" value="Unassembled WGS sequence"/>
</dbReference>
<protein>
    <submittedName>
        <fullName evidence="2">Uncharacterized protein</fullName>
    </submittedName>
</protein>
<keyword evidence="3" id="KW-1185">Reference proteome</keyword>
<gene>
    <name evidence="2" type="ORF">ACFPP6_07970</name>
</gene>
<feature type="transmembrane region" description="Helical" evidence="1">
    <location>
        <begin position="83"/>
        <end position="104"/>
    </location>
</feature>
<keyword evidence="1" id="KW-0812">Transmembrane</keyword>
<reference evidence="3" key="1">
    <citation type="journal article" date="2019" name="Int. J. Syst. Evol. Microbiol.">
        <title>The Global Catalogue of Microorganisms (GCM) 10K type strain sequencing project: providing services to taxonomists for standard genome sequencing and annotation.</title>
        <authorList>
            <consortium name="The Broad Institute Genomics Platform"/>
            <consortium name="The Broad Institute Genome Sequencing Center for Infectious Disease"/>
            <person name="Wu L."/>
            <person name="Ma J."/>
        </authorList>
    </citation>
    <scope>NUCLEOTIDE SEQUENCE [LARGE SCALE GENOMIC DNA]</scope>
    <source>
        <strain evidence="3">CGMCC 4.1641</strain>
    </source>
</reference>
<name>A0ABV9ZTY6_9ACTN</name>
<comment type="caution">
    <text evidence="2">The sequence shown here is derived from an EMBL/GenBank/DDBJ whole genome shotgun (WGS) entry which is preliminary data.</text>
</comment>